<dbReference type="OrthoDB" id="654481at2"/>
<gene>
    <name evidence="6" type="ORF">EQY75_07590</name>
</gene>
<dbReference type="RefSeq" id="WP_129607035.1">
    <property type="nucleotide sequence ID" value="NZ_CP035544.1"/>
</dbReference>
<feature type="transmembrane region" description="Helical" evidence="5">
    <location>
        <begin position="60"/>
        <end position="78"/>
    </location>
</feature>
<feature type="transmembrane region" description="Helical" evidence="5">
    <location>
        <begin position="203"/>
        <end position="222"/>
    </location>
</feature>
<keyword evidence="2 5" id="KW-0812">Transmembrane</keyword>
<evidence type="ECO:0000256" key="3">
    <source>
        <dbReference type="ARBA" id="ARBA00022989"/>
    </source>
</evidence>
<feature type="transmembrane region" description="Helical" evidence="5">
    <location>
        <begin position="120"/>
        <end position="141"/>
    </location>
</feature>
<keyword evidence="3 5" id="KW-1133">Transmembrane helix</keyword>
<proteinExistence type="predicted"/>
<feature type="transmembrane region" description="Helical" evidence="5">
    <location>
        <begin position="30"/>
        <end position="48"/>
    </location>
</feature>
<evidence type="ECO:0000313" key="7">
    <source>
        <dbReference type="Proteomes" id="UP000290889"/>
    </source>
</evidence>
<evidence type="ECO:0000256" key="2">
    <source>
        <dbReference type="ARBA" id="ARBA00022692"/>
    </source>
</evidence>
<dbReference type="GO" id="GO:0016020">
    <property type="term" value="C:membrane"/>
    <property type="evidence" value="ECO:0007669"/>
    <property type="project" value="UniProtKB-SubCell"/>
</dbReference>
<name>A0A411EDB9_9FLAO</name>
<dbReference type="GO" id="GO:0005385">
    <property type="term" value="F:zinc ion transmembrane transporter activity"/>
    <property type="evidence" value="ECO:0007669"/>
    <property type="project" value="TreeGrafter"/>
</dbReference>
<reference evidence="6 7" key="1">
    <citation type="submission" date="2019-01" db="EMBL/GenBank/DDBJ databases">
        <title>Muriicola soli sp. nov., isolated from soil.</title>
        <authorList>
            <person name="Kang H.J."/>
            <person name="Kim S.B."/>
        </authorList>
    </citation>
    <scope>NUCLEOTIDE SEQUENCE [LARGE SCALE GENOMIC DNA]</scope>
    <source>
        <strain evidence="6 7">MMS17-SY002</strain>
    </source>
</reference>
<feature type="transmembrane region" description="Helical" evidence="5">
    <location>
        <begin position="147"/>
        <end position="167"/>
    </location>
</feature>
<dbReference type="KEGG" id="mur:EQY75_07590"/>
<evidence type="ECO:0000256" key="5">
    <source>
        <dbReference type="SAM" id="Phobius"/>
    </source>
</evidence>
<keyword evidence="7" id="KW-1185">Reference proteome</keyword>
<sequence>MSYLLLILTVLLSFGFVAITKPKKMLGLRLLLAFSGAFLLALTIFDLLPEVYDSSDPRAMGVYIMSGILIQIFLEFFSKGAEHGHMHWDDQTKAFPWILFISLSIHAFMEGLPLTDANPILYGILVHKIPIALILSTFLLNSQKNKSTAFIFILLFSMMTPLGSLLATHLEFLILYKAQITAVVIGILLHISTVILFESSQGHTFNLRKLIVIFLGIVMAYFI</sequence>
<evidence type="ECO:0000256" key="4">
    <source>
        <dbReference type="ARBA" id="ARBA00023136"/>
    </source>
</evidence>
<evidence type="ECO:0000313" key="6">
    <source>
        <dbReference type="EMBL" id="QBA65628.1"/>
    </source>
</evidence>
<organism evidence="6 7">
    <name type="scientific">Muriicola soli</name>
    <dbReference type="NCBI Taxonomy" id="2507538"/>
    <lineage>
        <taxon>Bacteria</taxon>
        <taxon>Pseudomonadati</taxon>
        <taxon>Bacteroidota</taxon>
        <taxon>Flavobacteriia</taxon>
        <taxon>Flavobacteriales</taxon>
        <taxon>Flavobacteriaceae</taxon>
        <taxon>Muriicola</taxon>
    </lineage>
</organism>
<dbReference type="PANTHER" id="PTHR11040">
    <property type="entry name" value="ZINC/IRON TRANSPORTER"/>
    <property type="match status" value="1"/>
</dbReference>
<protein>
    <submittedName>
        <fullName evidence="6">ZIP family metal transporter</fullName>
    </submittedName>
</protein>
<comment type="subcellular location">
    <subcellularLocation>
        <location evidence="1">Membrane</location>
        <topology evidence="1">Multi-pass membrane protein</topology>
    </subcellularLocation>
</comment>
<dbReference type="EMBL" id="CP035544">
    <property type="protein sequence ID" value="QBA65628.1"/>
    <property type="molecule type" value="Genomic_DNA"/>
</dbReference>
<feature type="transmembrane region" description="Helical" evidence="5">
    <location>
        <begin position="174"/>
        <end position="197"/>
    </location>
</feature>
<dbReference type="Proteomes" id="UP000290889">
    <property type="component" value="Chromosome"/>
</dbReference>
<feature type="transmembrane region" description="Helical" evidence="5">
    <location>
        <begin position="94"/>
        <end position="113"/>
    </location>
</feature>
<accession>A0A411EDB9</accession>
<keyword evidence="4 5" id="KW-0472">Membrane</keyword>
<dbReference type="PANTHER" id="PTHR11040:SF198">
    <property type="entry name" value="METAL HOMEOSTASIS FACTOR ATX2"/>
    <property type="match status" value="1"/>
</dbReference>
<dbReference type="AlphaFoldDB" id="A0A411EDB9"/>
<dbReference type="Pfam" id="PF02535">
    <property type="entry name" value="Zip"/>
    <property type="match status" value="1"/>
</dbReference>
<evidence type="ECO:0000256" key="1">
    <source>
        <dbReference type="ARBA" id="ARBA00004141"/>
    </source>
</evidence>
<dbReference type="InterPro" id="IPR003689">
    <property type="entry name" value="ZIP"/>
</dbReference>